<dbReference type="SMART" id="SM00843">
    <property type="entry name" value="Ftsk_gamma"/>
    <property type="match status" value="1"/>
</dbReference>
<keyword evidence="10 18" id="KW-1133">Transmembrane helix</keyword>
<evidence type="ECO:0000313" key="20">
    <source>
        <dbReference type="EMBL" id="RIA55974.1"/>
    </source>
</evidence>
<keyword evidence="8" id="KW-0159">Chromosome partition</keyword>
<comment type="subcellular location">
    <subcellularLocation>
        <location evidence="1">Cell membrane</location>
        <topology evidence="1">Multi-pass membrane protein</topology>
    </subcellularLocation>
</comment>
<comment type="caution">
    <text evidence="20">The sequence shown here is derived from an EMBL/GenBank/DDBJ whole genome shotgun (WGS) entry which is preliminary data.</text>
</comment>
<dbReference type="CDD" id="cd01127">
    <property type="entry name" value="TrwB_TraG_TraD_VirD4"/>
    <property type="match status" value="1"/>
</dbReference>
<dbReference type="AlphaFoldDB" id="A0A397QD10"/>
<accession>A0A397QD10</accession>
<evidence type="ECO:0000256" key="15">
    <source>
        <dbReference type="ARBA" id="ARBA00025923"/>
    </source>
</evidence>
<keyword evidence="7 16" id="KW-0547">Nucleotide-binding</keyword>
<sequence>MATYTVSRPSRRLLPASMEAAIARLFRRGLGVAVLSLALAGWASLLTWSVADPSLNHITEQPPENLLGAYGASVADLMIQSLGLAAVTVFLPVAALGFRLAAEYPAGPLRLMSLLWLVSTALIAMSLSPLPAPETWPLAHGLGGIIGDFLMVGGVHALGFVPDHFAQAVAGAVAGLAGGVALMAACGLSPRDMAVLLDSERTARAATRSGTGIGEVLRGLAPEREQAQEPAGPREFWMGQGWTDAEDEPKPDGRERRRLRRIGRRREEPDLRTEPTLNVEPQDLGARIEPFFDSLRSAPPCQEPAAQESSDDIWAAHYRAHQVSEPPPQVRAAPFLAPKSTATPAPQTNPKGSFTLPPTSLLTQASGAQVQHALSDEELTERAEQLEGTLRDFGVKGEITEVHPGPVITLYELRPARGTKSSRVIGLSDDIARSMGAVSARVSVIPGRDALGIELPNEKRETVYLRALLETAEFRNSQAKLALALGKSIGGTPVIVDLARMPHLLVAGTTGSGKSVGINAMILSLIYRLPPDQCKFIMIDPKMLELSVYNGIPHLLTPVVTDPKKAVAALKWTVAEMNRRYERMHKVGVRNIQGYNQRVAEARARGDVLGRTVNTGYDEATGQPIYEHEDIDAEPMPYIVVVIDEMADLMMVAGKDIEFAVQRLSQMARAAGIHVIMATQRPSVDVITGTIKANFPSRISFQVTSKVDSRTILGEQGSEQLLGAGDMLHLAPGGRLTRVHGPFVADQELEKVVHHLKQQGAPEYRTDVLEAQDDPVDPRLSNDSKPSGDDLLDEAIEIVRRDRRATTSYLQRRLGIGYNRAASLIERLEDEGIIGPAGRGGKREILIGEAEDA</sequence>
<dbReference type="InterPro" id="IPR025199">
    <property type="entry name" value="FtsK_4TM"/>
</dbReference>
<proteinExistence type="inferred from homology"/>
<evidence type="ECO:0000256" key="9">
    <source>
        <dbReference type="ARBA" id="ARBA00022840"/>
    </source>
</evidence>
<dbReference type="Gene3D" id="1.10.10.10">
    <property type="entry name" value="Winged helix-like DNA-binding domain superfamily/Winged helix DNA-binding domain"/>
    <property type="match status" value="1"/>
</dbReference>
<dbReference type="EMBL" id="QXDF01000001">
    <property type="protein sequence ID" value="RIA55974.1"/>
    <property type="molecule type" value="Genomic_DNA"/>
</dbReference>
<dbReference type="SUPFAM" id="SSF46785">
    <property type="entry name" value="Winged helix' DNA-binding domain"/>
    <property type="match status" value="1"/>
</dbReference>
<keyword evidence="13" id="KW-0131">Cell cycle</keyword>
<evidence type="ECO:0000256" key="12">
    <source>
        <dbReference type="ARBA" id="ARBA00023136"/>
    </source>
</evidence>
<keyword evidence="5" id="KW-0132">Cell division</keyword>
<keyword evidence="9 16" id="KW-0067">ATP-binding</keyword>
<dbReference type="InterPro" id="IPR027417">
    <property type="entry name" value="P-loop_NTPase"/>
</dbReference>
<dbReference type="GO" id="GO:0051301">
    <property type="term" value="P:cell division"/>
    <property type="evidence" value="ECO:0007669"/>
    <property type="project" value="UniProtKB-KW"/>
</dbReference>
<dbReference type="Gene3D" id="3.40.50.300">
    <property type="entry name" value="P-loop containing nucleotide triphosphate hydrolases"/>
    <property type="match status" value="1"/>
</dbReference>
<dbReference type="Pfam" id="PF13491">
    <property type="entry name" value="FtsK_4TM"/>
    <property type="match status" value="1"/>
</dbReference>
<dbReference type="GO" id="GO:0007059">
    <property type="term" value="P:chromosome segregation"/>
    <property type="evidence" value="ECO:0007669"/>
    <property type="project" value="UniProtKB-KW"/>
</dbReference>
<evidence type="ECO:0000256" key="18">
    <source>
        <dbReference type="SAM" id="Phobius"/>
    </source>
</evidence>
<keyword evidence="21" id="KW-1185">Reference proteome</keyword>
<feature type="binding site" evidence="16">
    <location>
        <begin position="508"/>
        <end position="515"/>
    </location>
    <ligand>
        <name>ATP</name>
        <dbReference type="ChEBI" id="CHEBI:30616"/>
    </ligand>
</feature>
<dbReference type="Proteomes" id="UP000266273">
    <property type="component" value="Unassembled WGS sequence"/>
</dbReference>
<keyword evidence="6 18" id="KW-0812">Transmembrane</keyword>
<evidence type="ECO:0000256" key="4">
    <source>
        <dbReference type="ARBA" id="ARBA00022475"/>
    </source>
</evidence>
<feature type="transmembrane region" description="Helical" evidence="18">
    <location>
        <begin position="138"/>
        <end position="161"/>
    </location>
</feature>
<evidence type="ECO:0000256" key="1">
    <source>
        <dbReference type="ARBA" id="ARBA00004651"/>
    </source>
</evidence>
<evidence type="ECO:0000259" key="19">
    <source>
        <dbReference type="PROSITE" id="PS50901"/>
    </source>
</evidence>
<dbReference type="PROSITE" id="PS50901">
    <property type="entry name" value="FTSK"/>
    <property type="match status" value="1"/>
</dbReference>
<dbReference type="InterPro" id="IPR018541">
    <property type="entry name" value="Ftsk_gamma"/>
</dbReference>
<dbReference type="GO" id="GO:0005886">
    <property type="term" value="C:plasma membrane"/>
    <property type="evidence" value="ECO:0007669"/>
    <property type="project" value="UniProtKB-SubCell"/>
</dbReference>
<dbReference type="OrthoDB" id="9807790at2"/>
<evidence type="ECO:0000313" key="21">
    <source>
        <dbReference type="Proteomes" id="UP000266273"/>
    </source>
</evidence>
<feature type="region of interest" description="Disordered" evidence="17">
    <location>
        <begin position="219"/>
        <end position="261"/>
    </location>
</feature>
<dbReference type="InterPro" id="IPR041027">
    <property type="entry name" value="FtsK_alpha"/>
</dbReference>
<evidence type="ECO:0000256" key="17">
    <source>
        <dbReference type="SAM" id="MobiDB-lite"/>
    </source>
</evidence>
<keyword evidence="4" id="KW-1003">Cell membrane</keyword>
<keyword evidence="12 18" id="KW-0472">Membrane</keyword>
<evidence type="ECO:0000256" key="10">
    <source>
        <dbReference type="ARBA" id="ARBA00022989"/>
    </source>
</evidence>
<dbReference type="InterPro" id="IPR003593">
    <property type="entry name" value="AAA+_ATPase"/>
</dbReference>
<comment type="function">
    <text evidence="14">Essential cell division protein that coordinates cell division and chromosome segregation. The N-terminus is involved in assembly of the cell-division machinery. The C-terminus functions as a DNA motor that moves dsDNA in an ATP-dependent manner towards the dif recombination site, which is located within the replication terminus region. Translocation stops specifically at Xer-dif sites, where FtsK interacts with the Xer recombinase, allowing activation of chromosome unlinking by recombination. FtsK orienting polar sequences (KOPS) guide the direction of DNA translocation. FtsK can remove proteins from DNA as it translocates, but translocation stops specifically at XerCD-dif site, thereby preventing removal of XerC and XerD from dif.</text>
</comment>
<organism evidence="20 21">
    <name type="scientific">Dichotomicrobium thermohalophilum</name>
    <dbReference type="NCBI Taxonomy" id="933063"/>
    <lineage>
        <taxon>Bacteria</taxon>
        <taxon>Pseudomonadati</taxon>
        <taxon>Pseudomonadota</taxon>
        <taxon>Alphaproteobacteria</taxon>
        <taxon>Hyphomicrobiales</taxon>
        <taxon>Hyphomicrobiaceae</taxon>
        <taxon>Dichotomicrobium</taxon>
    </lineage>
</organism>
<dbReference type="InterPro" id="IPR036390">
    <property type="entry name" value="WH_DNA-bd_sf"/>
</dbReference>
<dbReference type="GO" id="GO:0005524">
    <property type="term" value="F:ATP binding"/>
    <property type="evidence" value="ECO:0007669"/>
    <property type="project" value="UniProtKB-UniRule"/>
</dbReference>
<protein>
    <recommendedName>
        <fullName evidence="3">DNA translocase FtsK</fullName>
    </recommendedName>
</protein>
<feature type="transmembrane region" description="Helical" evidence="18">
    <location>
        <begin position="114"/>
        <end position="132"/>
    </location>
</feature>
<evidence type="ECO:0000256" key="14">
    <source>
        <dbReference type="ARBA" id="ARBA00024784"/>
    </source>
</evidence>
<dbReference type="Pfam" id="PF17854">
    <property type="entry name" value="FtsK_alpha"/>
    <property type="match status" value="1"/>
</dbReference>
<feature type="transmembrane region" description="Helical" evidence="18">
    <location>
        <begin position="168"/>
        <end position="190"/>
    </location>
</feature>
<dbReference type="Gene3D" id="3.30.980.40">
    <property type="match status" value="1"/>
</dbReference>
<evidence type="ECO:0000256" key="16">
    <source>
        <dbReference type="PROSITE-ProRule" id="PRU00289"/>
    </source>
</evidence>
<dbReference type="InterPro" id="IPR002543">
    <property type="entry name" value="FtsK_dom"/>
</dbReference>
<dbReference type="PANTHER" id="PTHR22683">
    <property type="entry name" value="SPORULATION PROTEIN RELATED"/>
    <property type="match status" value="1"/>
</dbReference>
<feature type="transmembrane region" description="Helical" evidence="18">
    <location>
        <begin position="77"/>
        <end position="102"/>
    </location>
</feature>
<evidence type="ECO:0000256" key="11">
    <source>
        <dbReference type="ARBA" id="ARBA00023125"/>
    </source>
</evidence>
<name>A0A397QD10_9HYPH</name>
<evidence type="ECO:0000256" key="8">
    <source>
        <dbReference type="ARBA" id="ARBA00022829"/>
    </source>
</evidence>
<keyword evidence="11" id="KW-0238">DNA-binding</keyword>
<dbReference type="GO" id="GO:0003677">
    <property type="term" value="F:DNA binding"/>
    <property type="evidence" value="ECO:0007669"/>
    <property type="project" value="UniProtKB-KW"/>
</dbReference>
<dbReference type="SMART" id="SM00382">
    <property type="entry name" value="AAA"/>
    <property type="match status" value="1"/>
</dbReference>
<comment type="similarity">
    <text evidence="2">Belongs to the FtsK/SpoIIIE/SftA family.</text>
</comment>
<dbReference type="Pfam" id="PF01580">
    <property type="entry name" value="FtsK_SpoIIIE"/>
    <property type="match status" value="1"/>
</dbReference>
<evidence type="ECO:0000256" key="7">
    <source>
        <dbReference type="ARBA" id="ARBA00022741"/>
    </source>
</evidence>
<evidence type="ECO:0000256" key="6">
    <source>
        <dbReference type="ARBA" id="ARBA00022692"/>
    </source>
</evidence>
<dbReference type="SUPFAM" id="SSF52540">
    <property type="entry name" value="P-loop containing nucleoside triphosphate hydrolases"/>
    <property type="match status" value="1"/>
</dbReference>
<feature type="domain" description="FtsK" evidence="19">
    <location>
        <begin position="491"/>
        <end position="710"/>
    </location>
</feature>
<dbReference type="PANTHER" id="PTHR22683:SF41">
    <property type="entry name" value="DNA TRANSLOCASE FTSK"/>
    <property type="match status" value="1"/>
</dbReference>
<dbReference type="RefSeq" id="WP_119060812.1">
    <property type="nucleotide sequence ID" value="NZ_QXDF01000001.1"/>
</dbReference>
<evidence type="ECO:0000256" key="13">
    <source>
        <dbReference type="ARBA" id="ARBA00023306"/>
    </source>
</evidence>
<dbReference type="InterPro" id="IPR050206">
    <property type="entry name" value="FtsK/SpoIIIE/SftA"/>
</dbReference>
<evidence type="ECO:0000256" key="2">
    <source>
        <dbReference type="ARBA" id="ARBA00006474"/>
    </source>
</evidence>
<reference evidence="20 21" key="1">
    <citation type="submission" date="2018-08" db="EMBL/GenBank/DDBJ databases">
        <title>Genomic Encyclopedia of Archaeal and Bacterial Type Strains, Phase II (KMG-II): from individual species to whole genera.</title>
        <authorList>
            <person name="Goeker M."/>
        </authorList>
    </citation>
    <scope>NUCLEOTIDE SEQUENCE [LARGE SCALE GENOMIC DNA]</scope>
    <source>
        <strain evidence="20 21">DSM 5002</strain>
    </source>
</reference>
<gene>
    <name evidence="20" type="ORF">BXY53_1062</name>
</gene>
<evidence type="ECO:0000256" key="3">
    <source>
        <dbReference type="ARBA" id="ARBA00020887"/>
    </source>
</evidence>
<dbReference type="Pfam" id="PF09397">
    <property type="entry name" value="FtsK_gamma"/>
    <property type="match status" value="1"/>
</dbReference>
<dbReference type="InterPro" id="IPR036388">
    <property type="entry name" value="WH-like_DNA-bd_sf"/>
</dbReference>
<evidence type="ECO:0000256" key="5">
    <source>
        <dbReference type="ARBA" id="ARBA00022618"/>
    </source>
</evidence>
<comment type="subunit">
    <text evidence="15">Homohexamer. Forms a ring that surrounds DNA.</text>
</comment>